<feature type="domain" description="CENP-V/GFA" evidence="5">
    <location>
        <begin position="158"/>
        <end position="279"/>
    </location>
</feature>
<evidence type="ECO:0000256" key="2">
    <source>
        <dbReference type="ARBA" id="ARBA00022723"/>
    </source>
</evidence>
<dbReference type="InterPro" id="IPR006913">
    <property type="entry name" value="CENP-V/GFA"/>
</dbReference>
<evidence type="ECO:0000313" key="7">
    <source>
        <dbReference type="Proteomes" id="UP001230188"/>
    </source>
</evidence>
<dbReference type="Gene3D" id="3.90.1590.10">
    <property type="entry name" value="glutathione-dependent formaldehyde- activating enzyme (gfa)"/>
    <property type="match status" value="2"/>
</dbReference>
<keyword evidence="2" id="KW-0479">Metal-binding</keyword>
<dbReference type="PROSITE" id="PS51891">
    <property type="entry name" value="CENP_V_GFA"/>
    <property type="match status" value="2"/>
</dbReference>
<reference evidence="6" key="1">
    <citation type="submission" date="2023-01" db="EMBL/GenBank/DDBJ databases">
        <title>Metagenome sequencing of chrysophaentin producing Chrysophaeum taylorii.</title>
        <authorList>
            <person name="Davison J."/>
            <person name="Bewley C."/>
        </authorList>
    </citation>
    <scope>NUCLEOTIDE SEQUENCE</scope>
    <source>
        <strain evidence="6">NIES-1699</strain>
    </source>
</reference>
<evidence type="ECO:0000256" key="4">
    <source>
        <dbReference type="ARBA" id="ARBA00023239"/>
    </source>
</evidence>
<evidence type="ECO:0000313" key="6">
    <source>
        <dbReference type="EMBL" id="KAJ8605386.1"/>
    </source>
</evidence>
<dbReference type="AlphaFoldDB" id="A0AAD7XNA9"/>
<organism evidence="6 7">
    <name type="scientific">Chrysophaeum taylorii</name>
    <dbReference type="NCBI Taxonomy" id="2483200"/>
    <lineage>
        <taxon>Eukaryota</taxon>
        <taxon>Sar</taxon>
        <taxon>Stramenopiles</taxon>
        <taxon>Ochrophyta</taxon>
        <taxon>Pelagophyceae</taxon>
        <taxon>Pelagomonadales</taxon>
        <taxon>Pelagomonadaceae</taxon>
        <taxon>Chrysophaeum</taxon>
    </lineage>
</organism>
<evidence type="ECO:0000256" key="1">
    <source>
        <dbReference type="ARBA" id="ARBA00005495"/>
    </source>
</evidence>
<dbReference type="EMBL" id="JAQMWT010000316">
    <property type="protein sequence ID" value="KAJ8605386.1"/>
    <property type="molecule type" value="Genomic_DNA"/>
</dbReference>
<dbReference type="Pfam" id="PF04828">
    <property type="entry name" value="GFA"/>
    <property type="match status" value="2"/>
</dbReference>
<dbReference type="GO" id="GO:0016846">
    <property type="term" value="F:carbon-sulfur lyase activity"/>
    <property type="evidence" value="ECO:0007669"/>
    <property type="project" value="InterPro"/>
</dbReference>
<accession>A0AAD7XNA9</accession>
<evidence type="ECO:0000259" key="5">
    <source>
        <dbReference type="PROSITE" id="PS51891"/>
    </source>
</evidence>
<dbReference type="PANTHER" id="PTHR33337:SF40">
    <property type="entry name" value="CENP-V_GFA DOMAIN-CONTAINING PROTEIN-RELATED"/>
    <property type="match status" value="1"/>
</dbReference>
<dbReference type="PANTHER" id="PTHR33337">
    <property type="entry name" value="GFA DOMAIN-CONTAINING PROTEIN"/>
    <property type="match status" value="1"/>
</dbReference>
<comment type="caution">
    <text evidence="6">The sequence shown here is derived from an EMBL/GenBank/DDBJ whole genome shotgun (WGS) entry which is preliminary data.</text>
</comment>
<dbReference type="InterPro" id="IPR011057">
    <property type="entry name" value="Mss4-like_sf"/>
</dbReference>
<feature type="domain" description="CENP-V/GFA" evidence="5">
    <location>
        <begin position="29"/>
        <end position="139"/>
    </location>
</feature>
<proteinExistence type="inferred from homology"/>
<keyword evidence="3" id="KW-0862">Zinc</keyword>
<keyword evidence="7" id="KW-1185">Reference proteome</keyword>
<sequence length="293" mass="32406">MGLTFALSQREFPRSFRFPALIERPDLTLRVSCRCGAVQIAAEAEFEARHCHCPQCRRYACSALASYVVVPKDCVSLPMLSSFAHSCEHEGAVDRLACGRCRSKIAAIPRSRDVVLLAAGSVQVMPTGLARRMREMPHDLSNAAPWFAGKRIGFERPARGSCACGACAFTARNLLPGELQHCYCTICQRASGGPFQTWMPCSSLTWERSDNLELVRTTGHGRRHQCTRCAAVLTIVYDSQPHTIWPAAGAVDDACLPSPDHPALYRQIHICCTTVPPWYVLPDDNLPRLRYAC</sequence>
<gene>
    <name evidence="6" type="ORF">CTAYLR_002402</name>
</gene>
<protein>
    <recommendedName>
        <fullName evidence="5">CENP-V/GFA domain-containing protein</fullName>
    </recommendedName>
</protein>
<dbReference type="Proteomes" id="UP001230188">
    <property type="component" value="Unassembled WGS sequence"/>
</dbReference>
<keyword evidence="4" id="KW-0456">Lyase</keyword>
<evidence type="ECO:0000256" key="3">
    <source>
        <dbReference type="ARBA" id="ARBA00022833"/>
    </source>
</evidence>
<name>A0AAD7XNA9_9STRA</name>
<dbReference type="SUPFAM" id="SSF51316">
    <property type="entry name" value="Mss4-like"/>
    <property type="match status" value="2"/>
</dbReference>
<comment type="similarity">
    <text evidence="1">Belongs to the Gfa family.</text>
</comment>
<dbReference type="GO" id="GO:0046872">
    <property type="term" value="F:metal ion binding"/>
    <property type="evidence" value="ECO:0007669"/>
    <property type="project" value="UniProtKB-KW"/>
</dbReference>